<evidence type="ECO:0000313" key="1">
    <source>
        <dbReference type="EnsemblPlants" id="KQK96626"/>
    </source>
</evidence>
<dbReference type="HOGENOM" id="CLU_3035993_0_0_1"/>
<dbReference type="Gramene" id="KQK96626">
    <property type="protein sequence ID" value="KQK96626"/>
    <property type="gene ID" value="SETIT_011607mg"/>
</dbReference>
<proteinExistence type="predicted"/>
<organism evidence="1 2">
    <name type="scientific">Setaria italica</name>
    <name type="common">Foxtail millet</name>
    <name type="synonym">Panicum italicum</name>
    <dbReference type="NCBI Taxonomy" id="4555"/>
    <lineage>
        <taxon>Eukaryota</taxon>
        <taxon>Viridiplantae</taxon>
        <taxon>Streptophyta</taxon>
        <taxon>Embryophyta</taxon>
        <taxon>Tracheophyta</taxon>
        <taxon>Spermatophyta</taxon>
        <taxon>Magnoliopsida</taxon>
        <taxon>Liliopsida</taxon>
        <taxon>Poales</taxon>
        <taxon>Poaceae</taxon>
        <taxon>PACMAD clade</taxon>
        <taxon>Panicoideae</taxon>
        <taxon>Panicodae</taxon>
        <taxon>Paniceae</taxon>
        <taxon>Cenchrinae</taxon>
        <taxon>Setaria</taxon>
    </lineage>
</organism>
<reference evidence="1" key="2">
    <citation type="submission" date="2018-08" db="UniProtKB">
        <authorList>
            <consortium name="EnsemblPlants"/>
        </authorList>
    </citation>
    <scope>IDENTIFICATION</scope>
    <source>
        <strain evidence="1">Yugu1</strain>
    </source>
</reference>
<dbReference type="EnsemblPlants" id="KQK96626">
    <property type="protein sequence ID" value="KQK96626"/>
    <property type="gene ID" value="SETIT_011607mg"/>
</dbReference>
<evidence type="ECO:0000313" key="2">
    <source>
        <dbReference type="Proteomes" id="UP000004995"/>
    </source>
</evidence>
<protein>
    <submittedName>
        <fullName evidence="1">Uncharacterized protein</fullName>
    </submittedName>
</protein>
<dbReference type="Proteomes" id="UP000004995">
    <property type="component" value="Unassembled WGS sequence"/>
</dbReference>
<sequence length="55" mass="6622">MSGNRTDTRIGNNYCCKFVPYRKKKEIQEYEKESIILAKYHYSTKYMLPAFNVIH</sequence>
<keyword evidence="2" id="KW-1185">Reference proteome</keyword>
<dbReference type="AlphaFoldDB" id="K3YBL3"/>
<dbReference type="InParanoid" id="K3YBL3"/>
<dbReference type="EMBL" id="AGNK02004217">
    <property type="status" value="NOT_ANNOTATED_CDS"/>
    <property type="molecule type" value="Genomic_DNA"/>
</dbReference>
<name>K3YBL3_SETIT</name>
<accession>K3YBL3</accession>
<reference evidence="2" key="1">
    <citation type="journal article" date="2012" name="Nat. Biotechnol.">
        <title>Reference genome sequence of the model plant Setaria.</title>
        <authorList>
            <person name="Bennetzen J.L."/>
            <person name="Schmutz J."/>
            <person name="Wang H."/>
            <person name="Percifield R."/>
            <person name="Hawkins J."/>
            <person name="Pontaroli A.C."/>
            <person name="Estep M."/>
            <person name="Feng L."/>
            <person name="Vaughn J.N."/>
            <person name="Grimwood J."/>
            <person name="Jenkins J."/>
            <person name="Barry K."/>
            <person name="Lindquist E."/>
            <person name="Hellsten U."/>
            <person name="Deshpande S."/>
            <person name="Wang X."/>
            <person name="Wu X."/>
            <person name="Mitros T."/>
            <person name="Triplett J."/>
            <person name="Yang X."/>
            <person name="Ye C.Y."/>
            <person name="Mauro-Herrera M."/>
            <person name="Wang L."/>
            <person name="Li P."/>
            <person name="Sharma M."/>
            <person name="Sharma R."/>
            <person name="Ronald P.C."/>
            <person name="Panaud O."/>
            <person name="Kellogg E.A."/>
            <person name="Brutnell T.P."/>
            <person name="Doust A.N."/>
            <person name="Tuskan G.A."/>
            <person name="Rokhsar D."/>
            <person name="Devos K.M."/>
        </authorList>
    </citation>
    <scope>NUCLEOTIDE SEQUENCE [LARGE SCALE GENOMIC DNA]</scope>
    <source>
        <strain evidence="2">cv. Yugu1</strain>
    </source>
</reference>